<dbReference type="SUPFAM" id="SSF53474">
    <property type="entry name" value="alpha/beta-Hydrolases"/>
    <property type="match status" value="1"/>
</dbReference>
<dbReference type="Gene3D" id="3.40.50.1820">
    <property type="entry name" value="alpha/beta hydrolase"/>
    <property type="match status" value="1"/>
</dbReference>
<dbReference type="InterPro" id="IPR019819">
    <property type="entry name" value="Carboxylesterase_B_CS"/>
</dbReference>
<evidence type="ECO:0000259" key="1">
    <source>
        <dbReference type="Pfam" id="PF00135"/>
    </source>
</evidence>
<reference evidence="2" key="2">
    <citation type="submission" date="2020-11" db="EMBL/GenBank/DDBJ databases">
        <title>Whole genome sequencing of Colletotrichum sp.</title>
        <authorList>
            <person name="Li H."/>
        </authorList>
    </citation>
    <scope>NUCLEOTIDE SEQUENCE</scope>
    <source>
        <strain evidence="2">CkLH20</strain>
    </source>
</reference>
<dbReference type="InterPro" id="IPR029058">
    <property type="entry name" value="AB_hydrolase_fold"/>
</dbReference>
<dbReference type="RefSeq" id="XP_038747594.1">
    <property type="nucleotide sequence ID" value="XM_038886890.1"/>
</dbReference>
<reference evidence="2" key="1">
    <citation type="submission" date="2020-03" db="EMBL/GenBank/DDBJ databases">
        <authorList>
            <person name="He L."/>
        </authorList>
    </citation>
    <scope>NUCLEOTIDE SEQUENCE</scope>
    <source>
        <strain evidence="2">CkLH20</strain>
    </source>
</reference>
<dbReference type="InterPro" id="IPR050309">
    <property type="entry name" value="Type-B_Carboxylest/Lipase"/>
</dbReference>
<dbReference type="AlphaFoldDB" id="A0A9P6I855"/>
<evidence type="ECO:0000313" key="3">
    <source>
        <dbReference type="Proteomes" id="UP000781932"/>
    </source>
</evidence>
<proteinExistence type="predicted"/>
<sequence length="721" mass="80863">MASLNSRGWVLQERLLAPRTIHFTKYHIYCEDSDDICGEDWVRQKFIWMSCIVKPANRAQVDLFPSRKFGSSVYTERHLGSEEISIWAQRSLYTRESVPRVEYPWLKIAEAFSKCQLSYQTDRLAAIAGLVIQKQSDVDDIYVDDRNFCGMWEKTLHIELGWVSAGKGSLDPVASVTINQGTILGRLVTDGTFPEPLEGFMGIPYALPPVGQLRFRHAVPVAAGNETIEAYELGPRCPGKQLVPFTDDEWLGPDWESEDCLTINVYRPKGHTASNKKLPVAVMIPGGAFNRGAARMHNTPSMLAWSEEPWIGVSMQYRIGVAGGMNTALTKKEGLLNLGLKDMYVALGWVQKNIAAFGGDPDDVTIMGLSAAAHGIGHLVMDVNQKKKLFHKAIMDSGGHTARVVHPPESKLNEAHFQQFLELTGCGNRPEHEILPCLRALPSSTIIQSGQKVYEESNPSVRWAWQPVLDGDIISRRPIDAWKSGKWNKVPLFTGSAHNEGAMYVPKSASTPEDFADFFRTLLPQLSEKEIGEVEKLYPDPSKYPESEYVETRPLDIGPQYKRAEAAYGHYAYTCPVRQTAIWGSKSPEDPPVYLYHWALNKTALYGANHGDQMRYQTYNAEVRSISPRQDEIAGLMHAYATSFIVHGDPNKIQGKFEKRPEWLPFAGKKGKDAGKTMIFGEGNDERAGGSNLGTSAKFVDYKWAEKECNFWWKQTENFED</sequence>
<gene>
    <name evidence="2" type="ORF">CkaCkLH20_04171</name>
</gene>
<keyword evidence="3" id="KW-1185">Reference proteome</keyword>
<evidence type="ECO:0000313" key="2">
    <source>
        <dbReference type="EMBL" id="KAF9878133.1"/>
    </source>
</evidence>
<dbReference type="GeneID" id="62159964"/>
<accession>A0A9P6I855</accession>
<dbReference type="EMBL" id="JAATWM020000011">
    <property type="protein sequence ID" value="KAF9878133.1"/>
    <property type="molecule type" value="Genomic_DNA"/>
</dbReference>
<dbReference type="PANTHER" id="PTHR11559">
    <property type="entry name" value="CARBOXYLESTERASE"/>
    <property type="match status" value="1"/>
</dbReference>
<dbReference type="InterPro" id="IPR002018">
    <property type="entry name" value="CarbesteraseB"/>
</dbReference>
<organism evidence="2 3">
    <name type="scientific">Colletotrichum karsti</name>
    <dbReference type="NCBI Taxonomy" id="1095194"/>
    <lineage>
        <taxon>Eukaryota</taxon>
        <taxon>Fungi</taxon>
        <taxon>Dikarya</taxon>
        <taxon>Ascomycota</taxon>
        <taxon>Pezizomycotina</taxon>
        <taxon>Sordariomycetes</taxon>
        <taxon>Hypocreomycetidae</taxon>
        <taxon>Glomerellales</taxon>
        <taxon>Glomerellaceae</taxon>
        <taxon>Colletotrichum</taxon>
        <taxon>Colletotrichum boninense species complex</taxon>
    </lineage>
</organism>
<protein>
    <submittedName>
        <fullName evidence="2">Extracellular lipase</fullName>
    </submittedName>
</protein>
<feature type="domain" description="Carboxylesterase type B" evidence="1">
    <location>
        <begin position="174"/>
        <end position="670"/>
    </location>
</feature>
<name>A0A9P6I855_9PEZI</name>
<comment type="caution">
    <text evidence="2">The sequence shown here is derived from an EMBL/GenBank/DDBJ whole genome shotgun (WGS) entry which is preliminary data.</text>
</comment>
<dbReference type="Pfam" id="PF00135">
    <property type="entry name" value="COesterase"/>
    <property type="match status" value="1"/>
</dbReference>
<dbReference type="Proteomes" id="UP000781932">
    <property type="component" value="Unassembled WGS sequence"/>
</dbReference>
<dbReference type="OrthoDB" id="408631at2759"/>
<dbReference type="PROSITE" id="PS00941">
    <property type="entry name" value="CARBOXYLESTERASE_B_2"/>
    <property type="match status" value="1"/>
</dbReference>